<name>A0ABV5DZ28_9ACTN</name>
<comment type="caution">
    <text evidence="2">The sequence shown here is derived from an EMBL/GenBank/DDBJ whole genome shotgun (WGS) entry which is preliminary data.</text>
</comment>
<keyword evidence="3" id="KW-1185">Reference proteome</keyword>
<dbReference type="Gene3D" id="3.40.109.10">
    <property type="entry name" value="NADH Oxidase"/>
    <property type="match status" value="1"/>
</dbReference>
<sequence length="233" mass="25313">MRSDQRPLRSVLDGFESRKPTSDGRAALRVPEPFEGAEPVDIDLSVHDLESRRDLFATLTARRSMLRYSRAPVRTELVIGLLQEALARDTSTWSLDEEAGPLEGFVFALRSEGLPTGVYRVTASGCSRVAPVEVIGEPEELGVQREFVTGGGVISVFGDLDRADSWAGSHGYRICLVRAAMVAYDFHMRLQSTGLVGTIFGGFIAASVRDTAKSDGVTRQPLLSSTYAHPIGL</sequence>
<dbReference type="InterPro" id="IPR000415">
    <property type="entry name" value="Nitroreductase-like"/>
</dbReference>
<proteinExistence type="predicted"/>
<protein>
    <submittedName>
        <fullName evidence="2">TpaF</fullName>
    </submittedName>
</protein>
<evidence type="ECO:0000256" key="1">
    <source>
        <dbReference type="SAM" id="MobiDB-lite"/>
    </source>
</evidence>
<organism evidence="2 3">
    <name type="scientific">Nocardiopsis alba</name>
    <dbReference type="NCBI Taxonomy" id="53437"/>
    <lineage>
        <taxon>Bacteria</taxon>
        <taxon>Bacillati</taxon>
        <taxon>Actinomycetota</taxon>
        <taxon>Actinomycetes</taxon>
        <taxon>Streptosporangiales</taxon>
        <taxon>Nocardiopsidaceae</taxon>
        <taxon>Nocardiopsis</taxon>
    </lineage>
</organism>
<feature type="region of interest" description="Disordered" evidence="1">
    <location>
        <begin position="1"/>
        <end position="24"/>
    </location>
</feature>
<dbReference type="EMBL" id="JAYMRS010000007">
    <property type="protein sequence ID" value="MFB8769839.1"/>
    <property type="molecule type" value="Genomic_DNA"/>
</dbReference>
<dbReference type="Proteomes" id="UP001585053">
    <property type="component" value="Unassembled WGS sequence"/>
</dbReference>
<dbReference type="RefSeq" id="WP_014913151.1">
    <property type="nucleotide sequence ID" value="NZ_JAYMRS010000007.1"/>
</dbReference>
<evidence type="ECO:0000313" key="2">
    <source>
        <dbReference type="EMBL" id="MFB8769839.1"/>
    </source>
</evidence>
<gene>
    <name evidence="2" type="ORF">VSQ78_19180</name>
</gene>
<evidence type="ECO:0000313" key="3">
    <source>
        <dbReference type="Proteomes" id="UP001585053"/>
    </source>
</evidence>
<accession>A0ABV5DZ28</accession>
<reference evidence="2 3" key="1">
    <citation type="submission" date="2024-01" db="EMBL/GenBank/DDBJ databases">
        <title>Genome mining of biosynthetic gene clusters to explore secondary metabolites of Streptomyces sp.</title>
        <authorList>
            <person name="Baig A."/>
            <person name="Ajitkumar Shintre N."/>
            <person name="Kumar H."/>
            <person name="Anbarasu A."/>
            <person name="Ramaiah S."/>
        </authorList>
    </citation>
    <scope>NUCLEOTIDE SEQUENCE [LARGE SCALE GENOMIC DNA]</scope>
    <source>
        <strain evidence="2 3">A01</strain>
    </source>
</reference>